<dbReference type="KEGG" id="gga:430492"/>
<feature type="compositionally biased region" description="Polar residues" evidence="9">
    <location>
        <begin position="314"/>
        <end position="328"/>
    </location>
</feature>
<dbReference type="GO" id="GO:0010608">
    <property type="term" value="P:post-transcriptional regulation of gene expression"/>
    <property type="evidence" value="ECO:0007669"/>
    <property type="project" value="Ensembl"/>
</dbReference>
<dbReference type="RefSeq" id="NP_001292033.2">
    <property type="nucleotide sequence ID" value="NM_001305104.2"/>
</dbReference>
<dbReference type="FunFam" id="3.30.420.610:FF:000009">
    <property type="entry name" value="Tudor domain-containing protein 7 isoform X2"/>
    <property type="match status" value="1"/>
</dbReference>
<name>A0A8V0YBH0_CHICK</name>
<protein>
    <recommendedName>
        <fullName evidence="3">Tudor domain-containing protein 7</fullName>
    </recommendedName>
</protein>
<dbReference type="CDD" id="cd20428">
    <property type="entry name" value="Tudor_TDRD7_rpt2"/>
    <property type="match status" value="1"/>
</dbReference>
<dbReference type="Pfam" id="PF00567">
    <property type="entry name" value="TUDOR"/>
    <property type="match status" value="3"/>
</dbReference>
<reference evidence="12" key="1">
    <citation type="submission" date="2020-11" db="EMBL/GenBank/DDBJ databases">
        <title>Gallus gallus (Chicken) genome, bGalGal1, GRCg7b, maternal haplotype autosomes + Z &amp; W.</title>
        <authorList>
            <person name="Warren W."/>
            <person name="Formenti G."/>
            <person name="Fedrigo O."/>
            <person name="Haase B."/>
            <person name="Mountcastle J."/>
            <person name="Balacco J."/>
            <person name="Tracey A."/>
            <person name="Schneider V."/>
            <person name="Okimoto R."/>
            <person name="Cheng H."/>
            <person name="Hawken R."/>
            <person name="Howe K."/>
            <person name="Jarvis E.D."/>
        </authorList>
    </citation>
    <scope>NUCLEOTIDE SEQUENCE [LARGE SCALE GENOMIC DNA]</scope>
    <source>
        <strain evidence="12">Broiler</strain>
    </source>
</reference>
<dbReference type="InterPro" id="IPR047449">
    <property type="entry name" value="Tudor_TDRD7_rpt3"/>
</dbReference>
<feature type="domain" description="Tudor" evidence="10">
    <location>
        <begin position="516"/>
        <end position="573"/>
    </location>
</feature>
<dbReference type="Gene3D" id="3.30.420.610">
    <property type="entry name" value="LOTUS domain-like"/>
    <property type="match status" value="3"/>
</dbReference>
<keyword evidence="5" id="KW-0677">Repeat</keyword>
<feature type="domain" description="Tudor" evidence="10">
    <location>
        <begin position="705"/>
        <end position="762"/>
    </location>
</feature>
<evidence type="ECO:0000256" key="2">
    <source>
        <dbReference type="ARBA" id="ARBA00007740"/>
    </source>
</evidence>
<dbReference type="GO" id="GO:0070306">
    <property type="term" value="P:lens fiber cell differentiation"/>
    <property type="evidence" value="ECO:0000318"/>
    <property type="project" value="GO_Central"/>
</dbReference>
<keyword evidence="8" id="KW-0694">RNA-binding</keyword>
<dbReference type="InterPro" id="IPR041966">
    <property type="entry name" value="LOTUS-like"/>
</dbReference>
<evidence type="ECO:0000256" key="4">
    <source>
        <dbReference type="ARBA" id="ARBA00022490"/>
    </source>
</evidence>
<dbReference type="GeneID" id="430492"/>
<proteinExistence type="evidence at protein level"/>
<dbReference type="OrthoDB" id="10034606at2759"/>
<evidence type="ECO:0000256" key="9">
    <source>
        <dbReference type="SAM" id="MobiDB-lite"/>
    </source>
</evidence>
<evidence type="ECO:0000256" key="3">
    <source>
        <dbReference type="ARBA" id="ARBA00013425"/>
    </source>
</evidence>
<dbReference type="FunCoup" id="A0A8V0YBH0">
    <property type="interactions" value="174"/>
</dbReference>
<dbReference type="GO" id="GO:0002089">
    <property type="term" value="P:lens morphogenesis in camera-type eye"/>
    <property type="evidence" value="ECO:0000318"/>
    <property type="project" value="GO_Central"/>
</dbReference>
<dbReference type="PROSITE" id="PS50304">
    <property type="entry name" value="TUDOR"/>
    <property type="match status" value="3"/>
</dbReference>
<dbReference type="GO" id="GO:0043186">
    <property type="term" value="C:P granule"/>
    <property type="evidence" value="ECO:0000318"/>
    <property type="project" value="GO_Central"/>
</dbReference>
<dbReference type="OMA" id="DIPMQRH"/>
<dbReference type="CDD" id="cd20429">
    <property type="entry name" value="Tudor_TDRD7_rpt3"/>
    <property type="match status" value="1"/>
</dbReference>
<sequence length="1095" mass="123083">MQEPDLVAKALRSVLHSSKHGIPLSELQDEYRSLTGEWIPFRHLGYATLEAYVASIPEVVRIERNQTGEVTCHAVACPETMQIAQLVARQSSSKKKTGKQVNCRMRLKNTSPVTPVGRPEGTLRQPRSLNTLEEGSKKPIPRVPRGGGVLCVTTNPTTESAWSAPPAATGSGLPREIPMQRHVTLVNRSEKRPTVSPRFQKELHVHLSRRPSVDSNDNLNTSGVETHTVASGRSVPNISEIQNRIKEILSKYRNGVWLSKIAQVYEETYREELSTTVLRQLEHWPHVCTVEKVRTGDQTYRILYPSKRIPPAVKSNTEQDQASQNVTPSKAGPVLKTSREAESASCSSDFKQNVVNILVKYPCGLWADALPKLYQDAYQRKFPEGILNNLQLLSDVCVVDYVSNVPQKAILYVKTQSCTDENLNVTEKVQIPDGAKATAEQQHEESKEQYPESISSVPPLVIPSEGPVSVLVIDVNNPNELIIRYVGKDYSGAQEQMEDKMKAYYSKNSTASQITFPSVGQLVAVHTEEEAWLRAQIISVEDKRLKVYCVDHGFSEVIESSRVCKLHKQFCSLPFQVAKCKLAGLEVFSDDPLVLKAVELQAYHKICAVEILERSDIPVFVLYDTSGEDDININATCLKALYDKSFELNLQVDTLYTNVRVTSILSDGNMYCQLPSEGLSKLSEVLQKIEYYLLHQETSEFNVSQPYCGKICLFLCKGKWTRVEITIIHSRRALGVRFIDTGRVAYVKVTDLREIPSQFLREVIKIPPQAIKCCLADLPPDTGMWTPEAVLWLRDNVMDYAEFSMQVVKQDGSKGIAHIYLFAPEDFPNMDRSINRRIINADLWKHQKDVFLSVTPTGSSSTKVTGDAALHLNQGRLEKSDSLEPAVESRGVESATDVPPPLPLSEVGGFMDVYVSVACHPGHFIVQPWKEIHNLEALMEEMILYYSMAEERPVNIGTNKLYAAKIENRWYRVIVKGILRKGFLSVYVLDYGKHEVISIDKVQPLLDKFRKLPFQAIKAELAGVKSQQWSEEASIIFRNRVEKKPLVAQIQAINESTNSWDRKVVTYLVDTSIPDTDVWIHDFVCQSLAELSEAD</sequence>
<dbReference type="PANTHER" id="PTHR22948:SF14">
    <property type="entry name" value="TUDOR DOMAIN-CONTAINING PROTEIN 7"/>
    <property type="match status" value="1"/>
</dbReference>
<dbReference type="FunFam" id="3.30.420.610:FF:000008">
    <property type="entry name" value="Tudor domain-containing protein 7"/>
    <property type="match status" value="1"/>
</dbReference>
<reference evidence="12" key="2">
    <citation type="submission" date="2025-08" db="UniProtKB">
        <authorList>
            <consortium name="Ensembl"/>
        </authorList>
    </citation>
    <scope>IDENTIFICATION</scope>
    <source>
        <strain evidence="12">broiler</strain>
    </source>
</reference>
<dbReference type="CDD" id="cd09974">
    <property type="entry name" value="LOTUS_3_TDRD7"/>
    <property type="match status" value="1"/>
</dbReference>
<dbReference type="AlphaFoldDB" id="A0A8V0YBH0"/>
<evidence type="ECO:0000256" key="6">
    <source>
        <dbReference type="ARBA" id="ARBA00022782"/>
    </source>
</evidence>
<dbReference type="InterPro" id="IPR035437">
    <property type="entry name" value="SNase_OB-fold_sf"/>
</dbReference>
<feature type="domain" description="Tudor" evidence="10">
    <location>
        <begin position="953"/>
        <end position="1012"/>
    </location>
</feature>
<dbReference type="GO" id="GO:0007283">
    <property type="term" value="P:spermatogenesis"/>
    <property type="evidence" value="ECO:0000318"/>
    <property type="project" value="GO_Central"/>
</dbReference>
<gene>
    <name evidence="12" type="primary">TDRD7</name>
</gene>
<evidence type="ECO:0000259" key="11">
    <source>
        <dbReference type="PROSITE" id="PS51644"/>
    </source>
</evidence>
<keyword evidence="6" id="KW-0221">Differentiation</keyword>
<dbReference type="GO" id="GO:0030719">
    <property type="term" value="P:P granule organization"/>
    <property type="evidence" value="ECO:0000318"/>
    <property type="project" value="GO_Central"/>
</dbReference>
<dbReference type="GlyGen" id="A0A8V0YBH0">
    <property type="glycosylation" value="3 sites"/>
</dbReference>
<feature type="region of interest" description="Disordered" evidence="9">
    <location>
        <begin position="155"/>
        <end position="174"/>
    </location>
</feature>
<dbReference type="CTD" id="23424"/>
<comment type="subcellular location">
    <subcellularLocation>
        <location evidence="1">Cytoplasm</location>
    </subcellularLocation>
</comment>
<feature type="domain" description="HTH OST-type" evidence="11">
    <location>
        <begin position="237"/>
        <end position="305"/>
    </location>
</feature>
<dbReference type="InterPro" id="IPR037978">
    <property type="entry name" value="TDRD7_LOTUS_3"/>
</dbReference>
<dbReference type="SUPFAM" id="SSF63748">
    <property type="entry name" value="Tudor/PWWP/MBT"/>
    <property type="match status" value="3"/>
</dbReference>
<dbReference type="FunFam" id="2.30.30.140:FF:000065">
    <property type="entry name" value="tudor domain-containing protein 7"/>
    <property type="match status" value="1"/>
</dbReference>
<dbReference type="CDD" id="cd09973">
    <property type="entry name" value="LOTUS_2_TDRD7"/>
    <property type="match status" value="1"/>
</dbReference>
<dbReference type="SMR" id="A0A8V0YBH0"/>
<keyword evidence="13" id="KW-1185">Reference proteome</keyword>
<dbReference type="Pfam" id="PF12872">
    <property type="entry name" value="OST-HTH"/>
    <property type="match status" value="1"/>
</dbReference>
<dbReference type="CDD" id="cd20427">
    <property type="entry name" value="Tudor_TDRD7_rpt1"/>
    <property type="match status" value="1"/>
</dbReference>
<feature type="compositionally biased region" description="Polar residues" evidence="9">
    <location>
        <begin position="213"/>
        <end position="230"/>
    </location>
</feature>
<dbReference type="InterPro" id="IPR050621">
    <property type="entry name" value="Tudor_domain_containing"/>
</dbReference>
<feature type="region of interest" description="Disordered" evidence="9">
    <location>
        <begin position="109"/>
        <end position="148"/>
    </location>
</feature>
<feature type="region of interest" description="Disordered" evidence="9">
    <location>
        <begin position="311"/>
        <end position="334"/>
    </location>
</feature>
<keyword evidence="14" id="KW-1267">Proteomics identification</keyword>
<keyword evidence="7" id="KW-0744">Spermatogenesis</keyword>
<evidence type="ECO:0000256" key="5">
    <source>
        <dbReference type="ARBA" id="ARBA00022737"/>
    </source>
</evidence>
<dbReference type="InterPro" id="IPR047448">
    <property type="entry name" value="Tudor_TDRD7_rpt2"/>
</dbReference>
<feature type="domain" description="HTH OST-type" evidence="11">
    <location>
        <begin position="3"/>
        <end position="76"/>
    </location>
</feature>
<dbReference type="PROSITE" id="PS51644">
    <property type="entry name" value="HTH_OST"/>
    <property type="match status" value="3"/>
</dbReference>
<evidence type="ECO:0000256" key="7">
    <source>
        <dbReference type="ARBA" id="ARBA00022871"/>
    </source>
</evidence>
<reference evidence="12" key="3">
    <citation type="submission" date="2025-09" db="UniProtKB">
        <authorList>
            <consortium name="Ensembl"/>
        </authorList>
    </citation>
    <scope>IDENTIFICATION</scope>
    <source>
        <strain evidence="12">broiler</strain>
    </source>
</reference>
<evidence type="ECO:0007829" key="14">
    <source>
        <dbReference type="PeptideAtlas" id="A0A8V0YBH0"/>
    </source>
</evidence>
<dbReference type="Ensembl" id="ENSGALT00010022988.1">
    <property type="protein sequence ID" value="ENSGALP00010013288.1"/>
    <property type="gene ID" value="ENSGALG00010009635.1"/>
</dbReference>
<feature type="domain" description="HTH OST-type" evidence="11">
    <location>
        <begin position="346"/>
        <end position="415"/>
    </location>
</feature>
<evidence type="ECO:0000313" key="13">
    <source>
        <dbReference type="Proteomes" id="UP000000539"/>
    </source>
</evidence>
<evidence type="ECO:0000256" key="8">
    <source>
        <dbReference type="ARBA" id="ARBA00022884"/>
    </source>
</evidence>
<evidence type="ECO:0000313" key="12">
    <source>
        <dbReference type="Ensembl" id="ENSGALP00010013288.1"/>
    </source>
</evidence>
<organism evidence="12 13">
    <name type="scientific">Gallus gallus</name>
    <name type="common">Chicken</name>
    <dbReference type="NCBI Taxonomy" id="9031"/>
    <lineage>
        <taxon>Eukaryota</taxon>
        <taxon>Metazoa</taxon>
        <taxon>Chordata</taxon>
        <taxon>Craniata</taxon>
        <taxon>Vertebrata</taxon>
        <taxon>Euteleostomi</taxon>
        <taxon>Archelosauria</taxon>
        <taxon>Archosauria</taxon>
        <taxon>Dinosauria</taxon>
        <taxon>Saurischia</taxon>
        <taxon>Theropoda</taxon>
        <taxon>Coelurosauria</taxon>
        <taxon>Aves</taxon>
        <taxon>Neognathae</taxon>
        <taxon>Galloanserae</taxon>
        <taxon>Galliformes</taxon>
        <taxon>Phasianidae</taxon>
        <taxon>Phasianinae</taxon>
        <taxon>Gallus</taxon>
    </lineage>
</organism>
<dbReference type="GO" id="GO:0003729">
    <property type="term" value="F:mRNA binding"/>
    <property type="evidence" value="ECO:0007669"/>
    <property type="project" value="Ensembl"/>
</dbReference>
<dbReference type="Gene3D" id="2.40.50.90">
    <property type="match status" value="3"/>
</dbReference>
<dbReference type="GO" id="GO:0034587">
    <property type="term" value="P:piRNA processing"/>
    <property type="evidence" value="ECO:0000318"/>
    <property type="project" value="GO_Central"/>
</dbReference>
<dbReference type="GeneTree" id="ENSGT00890000139482"/>
<accession>A0A8V0YBH0</accession>
<dbReference type="PANTHER" id="PTHR22948">
    <property type="entry name" value="TUDOR DOMAIN CONTAINING PROTEIN"/>
    <property type="match status" value="1"/>
</dbReference>
<evidence type="ECO:0000259" key="10">
    <source>
        <dbReference type="PROSITE" id="PS50304"/>
    </source>
</evidence>
<dbReference type="InterPro" id="IPR025605">
    <property type="entry name" value="OST-HTH/LOTUS_dom"/>
</dbReference>
<evidence type="ECO:0000256" key="1">
    <source>
        <dbReference type="ARBA" id="ARBA00004496"/>
    </source>
</evidence>
<comment type="similarity">
    <text evidence="2">Belongs to the TDRD7 family.</text>
</comment>
<dbReference type="Proteomes" id="UP000000539">
    <property type="component" value="Chromosome Z"/>
</dbReference>
<feature type="region of interest" description="Disordered" evidence="9">
    <location>
        <begin position="209"/>
        <end position="230"/>
    </location>
</feature>
<dbReference type="SMART" id="SM00333">
    <property type="entry name" value="TUDOR"/>
    <property type="match status" value="3"/>
</dbReference>
<dbReference type="InterPro" id="IPR002999">
    <property type="entry name" value="Tudor"/>
</dbReference>
<keyword evidence="4" id="KW-0963">Cytoplasm</keyword>
<dbReference type="Gene3D" id="2.30.30.140">
    <property type="match status" value="3"/>
</dbReference>